<name>A0A1C7MU81_9FUNG</name>
<organism evidence="3 4">
    <name type="scientific">Choanephora cucurbitarum</name>
    <dbReference type="NCBI Taxonomy" id="101091"/>
    <lineage>
        <taxon>Eukaryota</taxon>
        <taxon>Fungi</taxon>
        <taxon>Fungi incertae sedis</taxon>
        <taxon>Mucoromycota</taxon>
        <taxon>Mucoromycotina</taxon>
        <taxon>Mucoromycetes</taxon>
        <taxon>Mucorales</taxon>
        <taxon>Mucorineae</taxon>
        <taxon>Choanephoraceae</taxon>
        <taxon>Choanephoroideae</taxon>
        <taxon>Choanephora</taxon>
    </lineage>
</organism>
<sequence length="104" mass="12067">EEDSETVHISTQPMDYDCMAAIRHKKQEEGLSREFIEYLTQTNRESTNANYDRSSRKFVEWCKRQPSPIDPTEYNPVAALNYLMANKDFSQSQLKTIRASISSV</sequence>
<evidence type="ECO:0000313" key="3">
    <source>
        <dbReference type="EMBL" id="OBZ80411.1"/>
    </source>
</evidence>
<dbReference type="Proteomes" id="UP000093000">
    <property type="component" value="Unassembled WGS sequence"/>
</dbReference>
<comment type="caution">
    <text evidence="3">The sequence shown here is derived from an EMBL/GenBank/DDBJ whole genome shotgun (WGS) entry which is preliminary data.</text>
</comment>
<proteinExistence type="predicted"/>
<evidence type="ECO:0000259" key="2">
    <source>
        <dbReference type="PROSITE" id="PS51900"/>
    </source>
</evidence>
<feature type="domain" description="Core-binding (CB)" evidence="2">
    <location>
        <begin position="26"/>
        <end position="104"/>
    </location>
</feature>
<keyword evidence="1" id="KW-0238">DNA-binding</keyword>
<evidence type="ECO:0000313" key="4">
    <source>
        <dbReference type="Proteomes" id="UP000093000"/>
    </source>
</evidence>
<dbReference type="InterPro" id="IPR010998">
    <property type="entry name" value="Integrase_recombinase_N"/>
</dbReference>
<dbReference type="InterPro" id="IPR044068">
    <property type="entry name" value="CB"/>
</dbReference>
<accession>A0A1C7MU81</accession>
<dbReference type="InParanoid" id="A0A1C7MU81"/>
<dbReference type="GO" id="GO:0003677">
    <property type="term" value="F:DNA binding"/>
    <property type="evidence" value="ECO:0007669"/>
    <property type="project" value="UniProtKB-KW"/>
</dbReference>
<dbReference type="EMBL" id="LUGH01002166">
    <property type="protein sequence ID" value="OBZ80411.1"/>
    <property type="molecule type" value="Genomic_DNA"/>
</dbReference>
<dbReference type="STRING" id="101091.A0A1C7MU81"/>
<protein>
    <recommendedName>
        <fullName evidence="2">Core-binding (CB) domain-containing protein</fullName>
    </recommendedName>
</protein>
<reference evidence="3 4" key="1">
    <citation type="submission" date="2016-03" db="EMBL/GenBank/DDBJ databases">
        <title>Choanephora cucurbitarum.</title>
        <authorList>
            <person name="Min B."/>
            <person name="Park H."/>
            <person name="Park J.-H."/>
            <person name="Shin H.-D."/>
            <person name="Choi I.-G."/>
        </authorList>
    </citation>
    <scope>NUCLEOTIDE SEQUENCE [LARGE SCALE GENOMIC DNA]</scope>
    <source>
        <strain evidence="3 4">KUS-F28377</strain>
    </source>
</reference>
<keyword evidence="4" id="KW-1185">Reference proteome</keyword>
<dbReference type="PROSITE" id="PS51900">
    <property type="entry name" value="CB"/>
    <property type="match status" value="1"/>
</dbReference>
<dbReference type="OrthoDB" id="2289843at2759"/>
<feature type="non-terminal residue" evidence="3">
    <location>
        <position position="1"/>
    </location>
</feature>
<evidence type="ECO:0000256" key="1">
    <source>
        <dbReference type="ARBA" id="ARBA00023125"/>
    </source>
</evidence>
<gene>
    <name evidence="3" type="ORF">A0J61_11540</name>
</gene>
<dbReference type="AlphaFoldDB" id="A0A1C7MU81"/>
<dbReference type="SUPFAM" id="SSF47823">
    <property type="entry name" value="lambda integrase-like, N-terminal domain"/>
    <property type="match status" value="1"/>
</dbReference>
<dbReference type="Gene3D" id="1.10.150.130">
    <property type="match status" value="1"/>
</dbReference>